<feature type="compositionally biased region" description="Pro residues" evidence="1">
    <location>
        <begin position="553"/>
        <end position="594"/>
    </location>
</feature>
<feature type="compositionally biased region" description="Basic and acidic residues" evidence="1">
    <location>
        <begin position="346"/>
        <end position="364"/>
    </location>
</feature>
<dbReference type="InterPro" id="IPR051412">
    <property type="entry name" value="Formin_Homology_Diaphanous_sf"/>
</dbReference>
<evidence type="ECO:0000256" key="1">
    <source>
        <dbReference type="SAM" id="MobiDB-lite"/>
    </source>
</evidence>
<feature type="region of interest" description="Disordered" evidence="1">
    <location>
        <begin position="779"/>
        <end position="898"/>
    </location>
</feature>
<dbReference type="PANTHER" id="PTHR45691">
    <property type="entry name" value="PROTEIN DIAPHANOUS"/>
    <property type="match status" value="1"/>
</dbReference>
<protein>
    <recommendedName>
        <fullName evidence="4">Fungal N-terminal domain-containing protein</fullName>
    </recommendedName>
</protein>
<dbReference type="RefSeq" id="XP_038811728.1">
    <property type="nucleotide sequence ID" value="XM_038952192.1"/>
</dbReference>
<feature type="compositionally biased region" description="Polar residues" evidence="1">
    <location>
        <begin position="313"/>
        <end position="329"/>
    </location>
</feature>
<gene>
    <name evidence="2" type="ORF">EAE98_004572</name>
</gene>
<comment type="caution">
    <text evidence="2">The sequence shown here is derived from an EMBL/GenBank/DDBJ whole genome shotgun (WGS) entry which is preliminary data.</text>
</comment>
<reference evidence="2 3" key="1">
    <citation type="journal article" date="2020" name="Genome Biol. Evol.">
        <title>Comparative genomics of Sclerotiniaceae.</title>
        <authorList>
            <person name="Valero Jimenez C.A."/>
            <person name="Steentjes M."/>
            <person name="Scholten O.E."/>
            <person name="Van Kan J.A.L."/>
        </authorList>
    </citation>
    <scope>NUCLEOTIDE SEQUENCE [LARGE SCALE GENOMIC DNA]</scope>
    <source>
        <strain evidence="2 3">B1</strain>
    </source>
</reference>
<dbReference type="PANTHER" id="PTHR45691:SF1">
    <property type="entry name" value="FH2 DOMAIN-CONTAINING PROTEIN 1-RELATED"/>
    <property type="match status" value="1"/>
</dbReference>
<evidence type="ECO:0000313" key="2">
    <source>
        <dbReference type="EMBL" id="KAF7931836.1"/>
    </source>
</evidence>
<dbReference type="Proteomes" id="UP000783213">
    <property type="component" value="Unassembled WGS sequence"/>
</dbReference>
<evidence type="ECO:0000313" key="3">
    <source>
        <dbReference type="Proteomes" id="UP000783213"/>
    </source>
</evidence>
<feature type="region of interest" description="Disordered" evidence="1">
    <location>
        <begin position="313"/>
        <end position="383"/>
    </location>
</feature>
<dbReference type="GeneID" id="62231346"/>
<accession>A0ABQ7IRC8</accession>
<keyword evidence="3" id="KW-1185">Reference proteome</keyword>
<feature type="compositionally biased region" description="Pro residues" evidence="1">
    <location>
        <begin position="792"/>
        <end position="818"/>
    </location>
</feature>
<feature type="compositionally biased region" description="Acidic residues" evidence="1">
    <location>
        <begin position="887"/>
        <end position="897"/>
    </location>
</feature>
<organism evidence="2 3">
    <name type="scientific">Botrytis deweyae</name>
    <dbReference type="NCBI Taxonomy" id="2478750"/>
    <lineage>
        <taxon>Eukaryota</taxon>
        <taxon>Fungi</taxon>
        <taxon>Dikarya</taxon>
        <taxon>Ascomycota</taxon>
        <taxon>Pezizomycotina</taxon>
        <taxon>Leotiomycetes</taxon>
        <taxon>Helotiales</taxon>
        <taxon>Sclerotiniaceae</taxon>
        <taxon>Botrytis</taxon>
    </lineage>
</organism>
<name>A0ABQ7IRC8_9HELO</name>
<feature type="compositionally biased region" description="Basic residues" evidence="1">
    <location>
        <begin position="830"/>
        <end position="839"/>
    </location>
</feature>
<feature type="compositionally biased region" description="Basic and acidic residues" evidence="1">
    <location>
        <begin position="840"/>
        <end position="851"/>
    </location>
</feature>
<feature type="compositionally biased region" description="Pro residues" evidence="1">
    <location>
        <begin position="611"/>
        <end position="624"/>
    </location>
</feature>
<feature type="region of interest" description="Disordered" evidence="1">
    <location>
        <begin position="535"/>
        <end position="629"/>
    </location>
</feature>
<proteinExistence type="predicted"/>
<dbReference type="EMBL" id="RCSX01000008">
    <property type="protein sequence ID" value="KAF7931836.1"/>
    <property type="molecule type" value="Genomic_DNA"/>
</dbReference>
<feature type="compositionally biased region" description="Low complexity" evidence="1">
    <location>
        <begin position="852"/>
        <end position="863"/>
    </location>
</feature>
<feature type="compositionally biased region" description="Basic residues" evidence="1">
    <location>
        <begin position="867"/>
        <end position="881"/>
    </location>
</feature>
<evidence type="ECO:0008006" key="4">
    <source>
        <dbReference type="Google" id="ProtNLM"/>
    </source>
</evidence>
<sequence>MENIAAKDVVGLDGILAYAGRLSFVFHKYRLLSTENEHLIPSVVEEHISLLSSTIGTLNEVLGLLKREDAGKSLNHVFSDNGLQFVNLLVGECAKVLGKIAPTATKAAQKVERKKNGKIAKKAKENIIAPVVPTQLKLDEEKFLNDLETAVWYRVDNDTYAYLERFKKIQLHLLLVYQVVTVGSLLGDLSSGKVDIEKIVLYHERINRTFDLVCRSSPGRRRNFCSSSSSAYTLSGSDTDIDVSSMISRIGRNSRPNFATHCPPPPPPFPPVDRCLPQPALRVVRATPPPGMAFMPRPPTPNSTSSPRFINLNTNPPSYESHRGSTTPPLKQALPLTHPPTSPRILSDEKGEENKAHSVTKKEEEEVVNNNTEPRAPEGQLFNSPHNRLSFKIRSLFRSKESLAAEMKKVLESTSSVLDAFLIQGYDVRPIPHSAFHSLETTHMRTILSQLNDNSWLETFSNLTRVEHSTLGIALCPCGQTKSRREVVVLKVLQENKNNLWMRLIANKSVTPILPQHSNGRIILAIVREHLDDGKHISPIPHGTVEPSLQRFPVPPTPPGFSQPGPPPPGVLSGPPPPPPRGIPYSHPPPPPAMLPTIRHPPMTAPRGLSIPPPPPPPPPPAPRPQFNSSQAHIYSDAELLVALTTYAEYTLRQAEPDESSLLRSWFKVIITHEYNSLPDIVARVDSFNKRGSSVINSQLRLTDQQAIHMTQILEDLQVKERDFRFEWCWVELSLHNSVGEVDLAMRGQAAQTATMMHLIARRSLKREYKPSEVYNLLVRGPPRPGFNNGLPPRPGPPVGIPMPGPPPPPPQPQPVPGRGPSVFIDRFRPRPRGNRRARARDMSMSDRDDSGSSGSDSDTTYDSRIRRVRRTRRNDRRMGRRYSDSEISDDSDEEEDVIKIPVILKRGDDVVKKLLDLWTPNTGDVEKSTDRVSESS</sequence>